<dbReference type="Pfam" id="PF00578">
    <property type="entry name" value="AhpC-TSA"/>
    <property type="match status" value="1"/>
</dbReference>
<dbReference type="InterPro" id="IPR013766">
    <property type="entry name" value="Thioredoxin_domain"/>
</dbReference>
<sequence length="373" mass="42413">MEKLQRFKIAIGVGTVLLFLVTLYFIDRGRGVYNAPSIPRGVSDSQMLTAEQKEQYFRKAPEIEQPKGFVNSDGITLGELVGQKVILVDMMTYSCINCQRTFPYLNAWYKKYKDQGLEIVGIHAPEFAFEGNIENVRDAMKKYGIEFPVVLDNDYGTWNAYGNRFWPQKYLIDIDGFIVYEHIGEGGYAESENKIQELLRERADRLHEEVTFDDGMVDPSNKEFVNPLVRRSPETYFGSRRNFSQGIVESTKENIITFAEPTNPQPDKLYLVGDWKITDEYAEAASPNAKIIYRYQAQKVFLVASAESAVNAQILVDGKSLSVYNAGVDTSQSRVTFDDEALYRLIEGEEYGTHVLEIIFDNPGVRAFAFTFG</sequence>
<dbReference type="AlphaFoldDB" id="A0A2H0TP25"/>
<dbReference type="InterPro" id="IPR036249">
    <property type="entry name" value="Thioredoxin-like_sf"/>
</dbReference>
<feature type="transmembrane region" description="Helical" evidence="1">
    <location>
        <begin position="7"/>
        <end position="26"/>
    </location>
</feature>
<comment type="caution">
    <text evidence="3">The sequence shown here is derived from an EMBL/GenBank/DDBJ whole genome shotgun (WGS) entry which is preliminary data.</text>
</comment>
<name>A0A2H0TP25_9BACT</name>
<dbReference type="GO" id="GO:0016209">
    <property type="term" value="F:antioxidant activity"/>
    <property type="evidence" value="ECO:0007669"/>
    <property type="project" value="InterPro"/>
</dbReference>
<dbReference type="Gene3D" id="2.60.120.260">
    <property type="entry name" value="Galactose-binding domain-like"/>
    <property type="match status" value="1"/>
</dbReference>
<accession>A0A2H0TP25</accession>
<dbReference type="PANTHER" id="PTHR42852:SF13">
    <property type="entry name" value="PROTEIN DIPZ"/>
    <property type="match status" value="1"/>
</dbReference>
<dbReference type="PROSITE" id="PS51352">
    <property type="entry name" value="THIOREDOXIN_2"/>
    <property type="match status" value="1"/>
</dbReference>
<evidence type="ECO:0000259" key="2">
    <source>
        <dbReference type="PROSITE" id="PS51352"/>
    </source>
</evidence>
<dbReference type="GO" id="GO:0016853">
    <property type="term" value="F:isomerase activity"/>
    <property type="evidence" value="ECO:0007669"/>
    <property type="project" value="UniProtKB-KW"/>
</dbReference>
<keyword evidence="3" id="KW-0413">Isomerase</keyword>
<dbReference type="EMBL" id="PFCB01000036">
    <property type="protein sequence ID" value="PIR73905.1"/>
    <property type="molecule type" value="Genomic_DNA"/>
</dbReference>
<feature type="domain" description="Thioredoxin" evidence="2">
    <location>
        <begin position="54"/>
        <end position="200"/>
    </location>
</feature>
<organism evidence="3 4">
    <name type="scientific">Candidatus Magasanikbacteria bacterium CG10_big_fil_rev_8_21_14_0_10_47_10</name>
    <dbReference type="NCBI Taxonomy" id="1974652"/>
    <lineage>
        <taxon>Bacteria</taxon>
        <taxon>Candidatus Magasanikiibacteriota</taxon>
    </lineage>
</organism>
<keyword evidence="1" id="KW-1133">Transmembrane helix</keyword>
<dbReference type="InterPro" id="IPR041017">
    <property type="entry name" value="Thioredoxin_10"/>
</dbReference>
<evidence type="ECO:0000313" key="4">
    <source>
        <dbReference type="Proteomes" id="UP000230154"/>
    </source>
</evidence>
<evidence type="ECO:0000256" key="1">
    <source>
        <dbReference type="SAM" id="Phobius"/>
    </source>
</evidence>
<keyword evidence="1" id="KW-0812">Transmembrane</keyword>
<dbReference type="PANTHER" id="PTHR42852">
    <property type="entry name" value="THIOL:DISULFIDE INTERCHANGE PROTEIN DSBE"/>
    <property type="match status" value="1"/>
</dbReference>
<dbReference type="Proteomes" id="UP000230154">
    <property type="component" value="Unassembled WGS sequence"/>
</dbReference>
<dbReference type="SUPFAM" id="SSF52833">
    <property type="entry name" value="Thioredoxin-like"/>
    <property type="match status" value="1"/>
</dbReference>
<reference evidence="4" key="1">
    <citation type="submission" date="2017-09" db="EMBL/GenBank/DDBJ databases">
        <title>Depth-based differentiation of microbial function through sediment-hosted aquifers and enrichment of novel symbionts in the deep terrestrial subsurface.</title>
        <authorList>
            <person name="Probst A.J."/>
            <person name="Ladd B."/>
            <person name="Jarett J.K."/>
            <person name="Geller-Mcgrath D.E."/>
            <person name="Sieber C.M.K."/>
            <person name="Emerson J.B."/>
            <person name="Anantharaman K."/>
            <person name="Thomas B.C."/>
            <person name="Malmstrom R."/>
            <person name="Stieglmeier M."/>
            <person name="Klingl A."/>
            <person name="Woyke T."/>
            <person name="Ryan C.M."/>
            <person name="Banfield J.F."/>
        </authorList>
    </citation>
    <scope>NUCLEOTIDE SEQUENCE [LARGE SCALE GENOMIC DNA]</scope>
</reference>
<proteinExistence type="predicted"/>
<dbReference type="Pfam" id="PF17991">
    <property type="entry name" value="Thioredoxin_10"/>
    <property type="match status" value="1"/>
</dbReference>
<dbReference type="GO" id="GO:0016491">
    <property type="term" value="F:oxidoreductase activity"/>
    <property type="evidence" value="ECO:0007669"/>
    <property type="project" value="InterPro"/>
</dbReference>
<dbReference type="Gene3D" id="3.40.30.10">
    <property type="entry name" value="Glutaredoxin"/>
    <property type="match status" value="1"/>
</dbReference>
<evidence type="ECO:0000313" key="3">
    <source>
        <dbReference type="EMBL" id="PIR73905.1"/>
    </source>
</evidence>
<dbReference type="InterPro" id="IPR050553">
    <property type="entry name" value="Thioredoxin_ResA/DsbE_sf"/>
</dbReference>
<dbReference type="InterPro" id="IPR000866">
    <property type="entry name" value="AhpC/TSA"/>
</dbReference>
<keyword evidence="1" id="KW-0472">Membrane</keyword>
<protein>
    <submittedName>
        <fullName evidence="3">Thiol-disulfide isomerase</fullName>
    </submittedName>
</protein>
<gene>
    <name evidence="3" type="ORF">COU35_05215</name>
</gene>